<dbReference type="Proteomes" id="UP000885822">
    <property type="component" value="Unassembled WGS sequence"/>
</dbReference>
<dbReference type="InterPro" id="IPR009003">
    <property type="entry name" value="Peptidase_S1_PA"/>
</dbReference>
<dbReference type="EMBL" id="DRCV01000050">
    <property type="protein sequence ID" value="HDK37602.1"/>
    <property type="molecule type" value="Genomic_DNA"/>
</dbReference>
<organism evidence="6">
    <name type="scientific">Thiolapillus brandeum</name>
    <dbReference type="NCBI Taxonomy" id="1076588"/>
    <lineage>
        <taxon>Bacteria</taxon>
        <taxon>Pseudomonadati</taxon>
        <taxon>Pseudomonadota</taxon>
        <taxon>Gammaproteobacteria</taxon>
        <taxon>Chromatiales</taxon>
        <taxon>Sedimenticolaceae</taxon>
        <taxon>Thiolapillus</taxon>
    </lineage>
</organism>
<dbReference type="Gene3D" id="2.30.42.10">
    <property type="match status" value="1"/>
</dbReference>
<dbReference type="PANTHER" id="PTHR22939">
    <property type="entry name" value="SERINE PROTEASE FAMILY S1C HTRA-RELATED"/>
    <property type="match status" value="1"/>
</dbReference>
<evidence type="ECO:0000256" key="3">
    <source>
        <dbReference type="ARBA" id="ARBA00022801"/>
    </source>
</evidence>
<dbReference type="Pfam" id="PF00595">
    <property type="entry name" value="PDZ"/>
    <property type="match status" value="1"/>
</dbReference>
<dbReference type="InterPro" id="IPR001940">
    <property type="entry name" value="Peptidase_S1C"/>
</dbReference>
<comment type="caution">
    <text evidence="6">The sequence shown here is derived from an EMBL/GenBank/DDBJ whole genome shotgun (WGS) entry which is preliminary data.</text>
</comment>
<dbReference type="PROSITE" id="PS50106">
    <property type="entry name" value="PDZ"/>
    <property type="match status" value="1"/>
</dbReference>
<dbReference type="InterPro" id="IPR001478">
    <property type="entry name" value="PDZ"/>
</dbReference>
<gene>
    <name evidence="6" type="ORF">ENG92_01105</name>
</gene>
<evidence type="ECO:0000259" key="5">
    <source>
        <dbReference type="PROSITE" id="PS50106"/>
    </source>
</evidence>
<dbReference type="FunFam" id="2.40.10.10:FF:000001">
    <property type="entry name" value="Periplasmic serine protease DegS"/>
    <property type="match status" value="1"/>
</dbReference>
<evidence type="ECO:0000313" key="6">
    <source>
        <dbReference type="EMBL" id="HDK37602.1"/>
    </source>
</evidence>
<dbReference type="GO" id="GO:0006508">
    <property type="term" value="P:proteolysis"/>
    <property type="evidence" value="ECO:0007669"/>
    <property type="project" value="UniProtKB-KW"/>
</dbReference>
<dbReference type="InterPro" id="IPR036034">
    <property type="entry name" value="PDZ_sf"/>
</dbReference>
<sequence>MNFQRLFTFLFTSVATGLAAAFLVLTFWPELLSPPAVTTPRTTASYTSLGWAKAVALTEPSVVNIYTSKITREEGKPLFANPHIQKYLGDPRGQPRIHRENSLGSGVVVNHNGYILTNHHVVKGADDIFIGTQGQPPVPARVVGTDPDTDLAVIQAAGKDLPAANLGHSNELQVGDVALAIGNPFGVGKTVTQGIISATGRHELGLATFEDFIQTDAAINQGNSGGALINAKGEVIGINTAIISNSGGSHGIGFAIPIDLAKQVMEQIIRHGRVIRGWIGASGQDLTPLLAKSLGLPEDTKGVLLSAVLQGGPADQAGVIPGDIIQRINGETVSSAQAIMNQIATTPPETSMQLNILRGNTPIAVQLIVTERPGNPEG</sequence>
<comment type="similarity">
    <text evidence="1">Belongs to the peptidase S1C family.</text>
</comment>
<dbReference type="PRINTS" id="PR00834">
    <property type="entry name" value="PROTEASES2C"/>
</dbReference>
<dbReference type="SMART" id="SM00228">
    <property type="entry name" value="PDZ"/>
    <property type="match status" value="1"/>
</dbReference>
<evidence type="ECO:0000256" key="2">
    <source>
        <dbReference type="ARBA" id="ARBA00022670"/>
    </source>
</evidence>
<dbReference type="SUPFAM" id="SSF50156">
    <property type="entry name" value="PDZ domain-like"/>
    <property type="match status" value="1"/>
</dbReference>
<evidence type="ECO:0000256" key="4">
    <source>
        <dbReference type="ARBA" id="ARBA00022825"/>
    </source>
</evidence>
<name>A0A831JQQ0_9GAMM</name>
<feature type="domain" description="PDZ" evidence="5">
    <location>
        <begin position="294"/>
        <end position="335"/>
    </location>
</feature>
<reference evidence="6" key="1">
    <citation type="journal article" date="2020" name="mSystems">
        <title>Genome- and Community-Level Interaction Insights into Carbon Utilization and Element Cycling Functions of Hydrothermarchaeota in Hydrothermal Sediment.</title>
        <authorList>
            <person name="Zhou Z."/>
            <person name="Liu Y."/>
            <person name="Xu W."/>
            <person name="Pan J."/>
            <person name="Luo Z.H."/>
            <person name="Li M."/>
        </authorList>
    </citation>
    <scope>NUCLEOTIDE SEQUENCE [LARGE SCALE GENOMIC DNA]</scope>
    <source>
        <strain evidence="6">HyVt-26</strain>
    </source>
</reference>
<keyword evidence="2 6" id="KW-0645">Protease</keyword>
<dbReference type="GO" id="GO:0004252">
    <property type="term" value="F:serine-type endopeptidase activity"/>
    <property type="evidence" value="ECO:0007669"/>
    <property type="project" value="InterPro"/>
</dbReference>
<dbReference type="Gene3D" id="2.40.10.120">
    <property type="match status" value="1"/>
</dbReference>
<proteinExistence type="inferred from homology"/>
<protein>
    <submittedName>
        <fullName evidence="6">Trypsin-like serine protease</fullName>
    </submittedName>
</protein>
<dbReference type="PANTHER" id="PTHR22939:SF129">
    <property type="entry name" value="SERINE PROTEASE HTRA2, MITOCHONDRIAL"/>
    <property type="match status" value="1"/>
</dbReference>
<dbReference type="AlphaFoldDB" id="A0A831JQQ0"/>
<keyword evidence="3" id="KW-0378">Hydrolase</keyword>
<dbReference type="Pfam" id="PF13365">
    <property type="entry name" value="Trypsin_2"/>
    <property type="match status" value="1"/>
</dbReference>
<accession>A0A831JQQ0</accession>
<dbReference type="SUPFAM" id="SSF50494">
    <property type="entry name" value="Trypsin-like serine proteases"/>
    <property type="match status" value="1"/>
</dbReference>
<keyword evidence="4" id="KW-0720">Serine protease</keyword>
<evidence type="ECO:0000256" key="1">
    <source>
        <dbReference type="ARBA" id="ARBA00010541"/>
    </source>
</evidence>